<evidence type="ECO:0000256" key="5">
    <source>
        <dbReference type="ARBA" id="ARBA00022692"/>
    </source>
</evidence>
<keyword evidence="6 11" id="KW-0798">TonB box</keyword>
<dbReference type="SUPFAM" id="SSF56935">
    <property type="entry name" value="Porins"/>
    <property type="match status" value="1"/>
</dbReference>
<evidence type="ECO:0000256" key="10">
    <source>
        <dbReference type="PROSITE-ProRule" id="PRU01360"/>
    </source>
</evidence>
<name>A0ABT5KU37_9BURK</name>
<evidence type="ECO:0000256" key="3">
    <source>
        <dbReference type="ARBA" id="ARBA00022448"/>
    </source>
</evidence>
<evidence type="ECO:0000256" key="11">
    <source>
        <dbReference type="RuleBase" id="RU003357"/>
    </source>
</evidence>
<dbReference type="InterPro" id="IPR039426">
    <property type="entry name" value="TonB-dep_rcpt-like"/>
</dbReference>
<proteinExistence type="inferred from homology"/>
<dbReference type="InterPro" id="IPR036942">
    <property type="entry name" value="Beta-barrel_TonB_sf"/>
</dbReference>
<organism evidence="16 17">
    <name type="scientific">Roseateles koreensis</name>
    <dbReference type="NCBI Taxonomy" id="2987526"/>
    <lineage>
        <taxon>Bacteria</taxon>
        <taxon>Pseudomonadati</taxon>
        <taxon>Pseudomonadota</taxon>
        <taxon>Betaproteobacteria</taxon>
        <taxon>Burkholderiales</taxon>
        <taxon>Sphaerotilaceae</taxon>
        <taxon>Roseateles</taxon>
    </lineage>
</organism>
<evidence type="ECO:0000256" key="8">
    <source>
        <dbReference type="ARBA" id="ARBA00023170"/>
    </source>
</evidence>
<comment type="similarity">
    <text evidence="2 10 11">Belongs to the TonB-dependent receptor family.</text>
</comment>
<evidence type="ECO:0000259" key="14">
    <source>
        <dbReference type="Pfam" id="PF00593"/>
    </source>
</evidence>
<dbReference type="CDD" id="cd01347">
    <property type="entry name" value="ligand_gated_channel"/>
    <property type="match status" value="1"/>
</dbReference>
<dbReference type="InterPro" id="IPR000531">
    <property type="entry name" value="Beta-barrel_TonB"/>
</dbReference>
<dbReference type="PANTHER" id="PTHR47234:SF3">
    <property type="entry name" value="SECRETIN_TONB SHORT N-TERMINAL DOMAIN-CONTAINING PROTEIN"/>
    <property type="match status" value="1"/>
</dbReference>
<keyword evidence="7 10" id="KW-0472">Membrane</keyword>
<evidence type="ECO:0000256" key="4">
    <source>
        <dbReference type="ARBA" id="ARBA00022452"/>
    </source>
</evidence>
<keyword evidence="13" id="KW-0732">Signal</keyword>
<comment type="subcellular location">
    <subcellularLocation>
        <location evidence="1 10">Cell outer membrane</location>
        <topology evidence="1 10">Multi-pass membrane protein</topology>
    </subcellularLocation>
</comment>
<keyword evidence="8 16" id="KW-0675">Receptor</keyword>
<evidence type="ECO:0000256" key="6">
    <source>
        <dbReference type="ARBA" id="ARBA00023077"/>
    </source>
</evidence>
<keyword evidence="4 10" id="KW-1134">Transmembrane beta strand</keyword>
<evidence type="ECO:0000313" key="16">
    <source>
        <dbReference type="EMBL" id="MDC8786452.1"/>
    </source>
</evidence>
<dbReference type="InterPro" id="IPR012910">
    <property type="entry name" value="Plug_dom"/>
</dbReference>
<evidence type="ECO:0000256" key="9">
    <source>
        <dbReference type="ARBA" id="ARBA00023237"/>
    </source>
</evidence>
<dbReference type="PROSITE" id="PS52016">
    <property type="entry name" value="TONB_DEPENDENT_REC_3"/>
    <property type="match status" value="1"/>
</dbReference>
<dbReference type="Pfam" id="PF00593">
    <property type="entry name" value="TonB_dep_Rec_b-barrel"/>
    <property type="match status" value="1"/>
</dbReference>
<evidence type="ECO:0000256" key="2">
    <source>
        <dbReference type="ARBA" id="ARBA00009810"/>
    </source>
</evidence>
<dbReference type="Gene3D" id="2.170.130.10">
    <property type="entry name" value="TonB-dependent receptor, plug domain"/>
    <property type="match status" value="1"/>
</dbReference>
<dbReference type="EMBL" id="JAQQXS010000013">
    <property type="protein sequence ID" value="MDC8786452.1"/>
    <property type="molecule type" value="Genomic_DNA"/>
</dbReference>
<dbReference type="RefSeq" id="WP_273597564.1">
    <property type="nucleotide sequence ID" value="NZ_JAQQXS010000013.1"/>
</dbReference>
<keyword evidence="5 10" id="KW-0812">Transmembrane</keyword>
<feature type="chain" id="PRO_5046075940" evidence="13">
    <location>
        <begin position="29"/>
        <end position="806"/>
    </location>
</feature>
<feature type="region of interest" description="Disordered" evidence="12">
    <location>
        <begin position="428"/>
        <end position="451"/>
    </location>
</feature>
<feature type="domain" description="TonB-dependent receptor-like beta-barrel" evidence="14">
    <location>
        <begin position="293"/>
        <end position="765"/>
    </location>
</feature>
<keyword evidence="17" id="KW-1185">Reference proteome</keyword>
<reference evidence="16 17" key="1">
    <citation type="submission" date="2022-10" db="EMBL/GenBank/DDBJ databases">
        <title>paucibacter sp. hw8 Genome sequencing.</title>
        <authorList>
            <person name="Park S."/>
        </authorList>
    </citation>
    <scope>NUCLEOTIDE SEQUENCE [LARGE SCALE GENOMIC DNA]</scope>
    <source>
        <strain evidence="17">hw8</strain>
    </source>
</reference>
<dbReference type="Proteomes" id="UP001219862">
    <property type="component" value="Unassembled WGS sequence"/>
</dbReference>
<evidence type="ECO:0000256" key="7">
    <source>
        <dbReference type="ARBA" id="ARBA00023136"/>
    </source>
</evidence>
<evidence type="ECO:0000256" key="12">
    <source>
        <dbReference type="SAM" id="MobiDB-lite"/>
    </source>
</evidence>
<evidence type="ECO:0000259" key="15">
    <source>
        <dbReference type="Pfam" id="PF07715"/>
    </source>
</evidence>
<feature type="domain" description="TonB-dependent receptor plug" evidence="15">
    <location>
        <begin position="53"/>
        <end position="173"/>
    </location>
</feature>
<keyword evidence="3 10" id="KW-0813">Transport</keyword>
<dbReference type="InterPro" id="IPR037066">
    <property type="entry name" value="Plug_dom_sf"/>
</dbReference>
<dbReference type="Pfam" id="PF07715">
    <property type="entry name" value="Plug"/>
    <property type="match status" value="1"/>
</dbReference>
<gene>
    <name evidence="16" type="ORF">PRZ01_14775</name>
</gene>
<sequence length="806" mass="85494">MTLKHHKKSTVAQAAWVLSALLAGQAWAADAESTAKIDPVTIVGSRAKVRTVIDSDVPVDVFSRQDIERAMASGDLGEALQALSPAINMPKVSASGTSDTVRAIQLRGLAPDQALVLVNGKRRHTNAVLDQEGLFPGTVAVDLNTIPPSAIERIEVLRDGAGALYGSDAVAGVVNIVLKKRAEGGSAYVSFGGYHTAFSPTGKTLNDGQNLQMGADAGFAFGQGGSVHVGFDLQHKNGSNRAGPAGDFSWNSTPADTARVGQVLYKSGDPDLRNTQLFYDASLPVGGGLEAYSFATYNHREAEGAAFFRWPGDPGNVPAVYPQGFRPETTNKINDGALVVGLRGDVQDWHMDASLRHGENRFEYGLKNSINASLGATSPTRFHLANFISSQTGLNVDLRRSFDNAPLPWNLALGAEVLHDHYETQPGDPASYAAGALGGAPGSQGDPGLQPQNAVNLGRTAKSIYVDVDSDITDRLLLGAALRYADYAGSGNQTTGKLSGRYKLSENFLVRSALSNSFRAPALAQIGFRNSTLDFNADQTGLVNAALLPATDALAKQFGAQPLKPETSTNFSLGFAAQLAKSTSLTVDAYQIRIKDRISRSSDLNGSAVAAYLSSIGRSDIESVAFLTNALDTTTTGVDVVVSHATTLQGGALNLSAALNLNQNHLDAVRNSSTALSAIDPSLSLFSDKTLFDLMHQSPKNKLILTADWSGGAWSLMARATRYGEFSVMSYAGPEVKYHADWGVDLEAQLKLTQRLSWSVGGNNVFNRYPDQSGPNDNLAGSLPYNYVAPIGINGAYFYTRLSLAF</sequence>
<accession>A0ABT5KU37</accession>
<dbReference type="Gene3D" id="2.40.170.20">
    <property type="entry name" value="TonB-dependent receptor, beta-barrel domain"/>
    <property type="match status" value="1"/>
</dbReference>
<evidence type="ECO:0000313" key="17">
    <source>
        <dbReference type="Proteomes" id="UP001219862"/>
    </source>
</evidence>
<dbReference type="PANTHER" id="PTHR47234">
    <property type="match status" value="1"/>
</dbReference>
<protein>
    <submittedName>
        <fullName evidence="16">TonB-dependent receptor</fullName>
    </submittedName>
</protein>
<comment type="caution">
    <text evidence="16">The sequence shown here is derived from an EMBL/GenBank/DDBJ whole genome shotgun (WGS) entry which is preliminary data.</text>
</comment>
<feature type="signal peptide" evidence="13">
    <location>
        <begin position="1"/>
        <end position="28"/>
    </location>
</feature>
<keyword evidence="9 10" id="KW-0998">Cell outer membrane</keyword>
<evidence type="ECO:0000256" key="1">
    <source>
        <dbReference type="ARBA" id="ARBA00004571"/>
    </source>
</evidence>
<evidence type="ECO:0000256" key="13">
    <source>
        <dbReference type="SAM" id="SignalP"/>
    </source>
</evidence>